<proteinExistence type="predicted"/>
<dbReference type="NCBIfam" id="TIGR03696">
    <property type="entry name" value="Rhs_assc_core"/>
    <property type="match status" value="1"/>
</dbReference>
<feature type="domain" description="Teneurin-like YD-shell" evidence="3">
    <location>
        <begin position="16"/>
        <end position="122"/>
    </location>
</feature>
<dbReference type="PANTHER" id="PTHR32305:SF17">
    <property type="entry name" value="TRNA NUCLEASE WAPA"/>
    <property type="match status" value="1"/>
</dbReference>
<organism evidence="4 5">
    <name type="scientific">Brumimicrobium salinarum</name>
    <dbReference type="NCBI Taxonomy" id="2058658"/>
    <lineage>
        <taxon>Bacteria</taxon>
        <taxon>Pseudomonadati</taxon>
        <taxon>Bacteroidota</taxon>
        <taxon>Flavobacteriia</taxon>
        <taxon>Flavobacteriales</taxon>
        <taxon>Crocinitomicaceae</taxon>
        <taxon>Brumimicrobium</taxon>
    </lineage>
</organism>
<dbReference type="InterPro" id="IPR022385">
    <property type="entry name" value="Rhs_assc_core"/>
</dbReference>
<dbReference type="Pfam" id="PF15528">
    <property type="entry name" value="Ntox23"/>
    <property type="match status" value="1"/>
</dbReference>
<dbReference type="EMBL" id="PJNI01000001">
    <property type="protein sequence ID" value="PKR82328.1"/>
    <property type="molecule type" value="Genomic_DNA"/>
</dbReference>
<dbReference type="InterPro" id="IPR056823">
    <property type="entry name" value="TEN-like_YD-shell"/>
</dbReference>
<dbReference type="Pfam" id="PF25023">
    <property type="entry name" value="TEN_YD-shell"/>
    <property type="match status" value="1"/>
</dbReference>
<comment type="caution">
    <text evidence="4">The sequence shown here is derived from an EMBL/GenBank/DDBJ whole genome shotgun (WGS) entry which is preliminary data.</text>
</comment>
<dbReference type="PANTHER" id="PTHR32305">
    <property type="match status" value="1"/>
</dbReference>
<evidence type="ECO:0000259" key="3">
    <source>
        <dbReference type="Pfam" id="PF25023"/>
    </source>
</evidence>
<evidence type="ECO:0000259" key="2">
    <source>
        <dbReference type="Pfam" id="PF15528"/>
    </source>
</evidence>
<keyword evidence="1" id="KW-0677">Repeat</keyword>
<accession>A0A2I0R6X5</accession>
<protein>
    <submittedName>
        <fullName evidence="4">Uncharacterized protein</fullName>
    </submittedName>
</protein>
<evidence type="ECO:0000313" key="5">
    <source>
        <dbReference type="Proteomes" id="UP000236654"/>
    </source>
</evidence>
<keyword evidence="5" id="KW-1185">Reference proteome</keyword>
<gene>
    <name evidence="4" type="ORF">CW751_00580</name>
</gene>
<dbReference type="Proteomes" id="UP000236654">
    <property type="component" value="Unassembled WGS sequence"/>
</dbReference>
<sequence length="386" mass="43731">MTAIVVKEEQNGNSTTETYFTYKDHLGSIVALTNENGDVVLEQSFDAWGRNRNSSNWTYSNLTSTPTWLRGYTGHEHLPHFELINMNGRIYDPILGRMLSPDKYVQDPIFSQSYNRYSYVWNNPLRYTDPSGDIVAFTDFGYAFWKYVSPIAFKVNFNASSNGTSIGIDASFGVPQKLLIHARAEGGISYHFSDNKNNYQGWEFRYGFEVGIGPIKSANTNYAFQDKKYNQSTNVITIGGPKINFKYENDFMFGLPADGGDRYRTAAGKFSLYNLNVGFNLYTGDPGLTDEERNPQYVNGQLTYLKNEYGDDPDEYRSGVAYIGFAGLKLGRNSEKIRHAIQNRFAHDIAFALFSGGKKLPHFAKDHNKKSSWYWNIGTGTGNSLW</sequence>
<reference evidence="4 5" key="1">
    <citation type="submission" date="2017-12" db="EMBL/GenBank/DDBJ databases">
        <title>The draft genome sequence of Brumimicrobium saltpan LHR20.</title>
        <authorList>
            <person name="Do Z.-J."/>
            <person name="Luo H.-R."/>
        </authorList>
    </citation>
    <scope>NUCLEOTIDE SEQUENCE [LARGE SCALE GENOMIC DNA]</scope>
    <source>
        <strain evidence="4 5">LHR20</strain>
    </source>
</reference>
<evidence type="ECO:0000256" key="1">
    <source>
        <dbReference type="ARBA" id="ARBA00022737"/>
    </source>
</evidence>
<evidence type="ECO:0000313" key="4">
    <source>
        <dbReference type="EMBL" id="PKR82328.1"/>
    </source>
</evidence>
<feature type="domain" description="Bacterial toxin 23" evidence="2">
    <location>
        <begin position="197"/>
        <end position="348"/>
    </location>
</feature>
<dbReference type="InterPro" id="IPR029115">
    <property type="entry name" value="Ntox23"/>
</dbReference>
<dbReference type="Gene3D" id="2.180.10.10">
    <property type="entry name" value="RHS repeat-associated core"/>
    <property type="match status" value="1"/>
</dbReference>
<name>A0A2I0R6X5_9FLAO</name>
<dbReference type="AlphaFoldDB" id="A0A2I0R6X5"/>
<dbReference type="InterPro" id="IPR050708">
    <property type="entry name" value="T6SS_VgrG/RHS"/>
</dbReference>